<dbReference type="KEGG" id="ace:Acel_0971"/>
<comment type="similarity">
    <text evidence="1">Belongs to the peptidase C40 family.</text>
</comment>
<keyword evidence="3" id="KW-0378">Hydrolase</keyword>
<dbReference type="InterPro" id="IPR038765">
    <property type="entry name" value="Papain-like_cys_pep_sf"/>
</dbReference>
<dbReference type="Gene3D" id="3.90.1720.10">
    <property type="entry name" value="endopeptidase domain like (from Nostoc punctiforme)"/>
    <property type="match status" value="1"/>
</dbReference>
<dbReference type="STRING" id="351607.Acel_0971"/>
<organism evidence="8 9">
    <name type="scientific">Acidothermus cellulolyticus (strain ATCC 43068 / DSM 8971 / 11B)</name>
    <dbReference type="NCBI Taxonomy" id="351607"/>
    <lineage>
        <taxon>Bacteria</taxon>
        <taxon>Bacillati</taxon>
        <taxon>Actinomycetota</taxon>
        <taxon>Actinomycetes</taxon>
        <taxon>Acidothermales</taxon>
        <taxon>Acidothermaceae</taxon>
        <taxon>Acidothermus</taxon>
    </lineage>
</organism>
<dbReference type="RefSeq" id="WP_011719807.1">
    <property type="nucleotide sequence ID" value="NC_008578.1"/>
</dbReference>
<gene>
    <name evidence="8" type="ordered locus">Acel_0971</name>
</gene>
<proteinExistence type="inferred from homology"/>
<keyword evidence="4" id="KW-0788">Thiol protease</keyword>
<accession>A0LTI4</accession>
<dbReference type="InterPro" id="IPR051202">
    <property type="entry name" value="Peptidase_C40"/>
</dbReference>
<evidence type="ECO:0000259" key="7">
    <source>
        <dbReference type="PROSITE" id="PS51935"/>
    </source>
</evidence>
<dbReference type="eggNOG" id="COG4942">
    <property type="taxonomic scope" value="Bacteria"/>
</dbReference>
<keyword evidence="9" id="KW-1185">Reference proteome</keyword>
<dbReference type="OrthoDB" id="5177647at2"/>
<dbReference type="PANTHER" id="PTHR47053">
    <property type="entry name" value="MUREIN DD-ENDOPEPTIDASE MEPH-RELATED"/>
    <property type="match status" value="1"/>
</dbReference>
<dbReference type="PANTHER" id="PTHR47053:SF1">
    <property type="entry name" value="MUREIN DD-ENDOPEPTIDASE MEPH-RELATED"/>
    <property type="match status" value="1"/>
</dbReference>
<keyword evidence="5" id="KW-0175">Coiled coil</keyword>
<dbReference type="EMBL" id="CP000481">
    <property type="protein sequence ID" value="ABK52744.1"/>
    <property type="molecule type" value="Genomic_DNA"/>
</dbReference>
<name>A0LTI4_ACIC1</name>
<evidence type="ECO:0000256" key="6">
    <source>
        <dbReference type="SAM" id="SignalP"/>
    </source>
</evidence>
<evidence type="ECO:0000256" key="4">
    <source>
        <dbReference type="ARBA" id="ARBA00022807"/>
    </source>
</evidence>
<keyword evidence="6" id="KW-0732">Signal</keyword>
<reference evidence="8 9" key="1">
    <citation type="journal article" date="2009" name="Genome Res.">
        <title>Complete genome of the cellulolytic thermophile Acidothermus cellulolyticus 11B provides insights into its ecophysiological and evolutionary adaptations.</title>
        <authorList>
            <person name="Barabote R.D."/>
            <person name="Xie G."/>
            <person name="Leu D.H."/>
            <person name="Normand P."/>
            <person name="Necsulea A."/>
            <person name="Daubin V."/>
            <person name="Medigue C."/>
            <person name="Adney W.S."/>
            <person name="Xu X.C."/>
            <person name="Lapidus A."/>
            <person name="Parales R.E."/>
            <person name="Detter C."/>
            <person name="Pujic P."/>
            <person name="Bruce D."/>
            <person name="Lavire C."/>
            <person name="Challacombe J.F."/>
            <person name="Brettin T.S."/>
            <person name="Berry A.M."/>
        </authorList>
    </citation>
    <scope>NUCLEOTIDE SEQUENCE [LARGE SCALE GENOMIC DNA]</scope>
    <source>
        <strain evidence="9">ATCC 43068 / DSM 8971 / 11B</strain>
    </source>
</reference>
<sequence>MAPSLLRPTLAGLAVVLGVSLSVGSASADPQSTAADAQTRLASLADQAELLIEQYNAANDRLQAAERRVQSSQSAVSRAEQQVAAARTTVAGLAVVAYQAGDTGVLEALLVSGDPQLALSRVQTLTLLLSQRQSALRDLQAAQVHLTQLRRQAAQDVAAIAALRDSLAAQRSRIEKLVARQQALVAAQQAAARQQAAAQAAAEARARAAQQQVTRSAPRVALDLPAPAGAGAAAIAVRYAYAQLGKPYRWGGAGPSSFDCSGLTMRAWEAAGVSLPHNAAAQYAVTPHVSLSALQPGDLIFFGHPIHHVGIYIGNGEMIEAPYTGTTVRITNFGYRHDIVGASRP</sequence>
<dbReference type="PROSITE" id="PS51935">
    <property type="entry name" value="NLPC_P60"/>
    <property type="match status" value="1"/>
</dbReference>
<dbReference type="SUPFAM" id="SSF54001">
    <property type="entry name" value="Cysteine proteinases"/>
    <property type="match status" value="1"/>
</dbReference>
<dbReference type="eggNOG" id="COG0791">
    <property type="taxonomic scope" value="Bacteria"/>
</dbReference>
<feature type="signal peptide" evidence="6">
    <location>
        <begin position="1"/>
        <end position="28"/>
    </location>
</feature>
<dbReference type="InterPro" id="IPR000064">
    <property type="entry name" value="NLP_P60_dom"/>
</dbReference>
<dbReference type="Gene3D" id="6.10.250.3150">
    <property type="match status" value="1"/>
</dbReference>
<dbReference type="Proteomes" id="UP000008221">
    <property type="component" value="Chromosome"/>
</dbReference>
<evidence type="ECO:0000256" key="3">
    <source>
        <dbReference type="ARBA" id="ARBA00022801"/>
    </source>
</evidence>
<dbReference type="InParanoid" id="A0LTI4"/>
<feature type="domain" description="NlpC/P60" evidence="7">
    <location>
        <begin position="230"/>
        <end position="345"/>
    </location>
</feature>
<feature type="coiled-coil region" evidence="5">
    <location>
        <begin position="132"/>
        <end position="180"/>
    </location>
</feature>
<evidence type="ECO:0000256" key="2">
    <source>
        <dbReference type="ARBA" id="ARBA00022670"/>
    </source>
</evidence>
<protein>
    <submittedName>
        <fullName evidence="8">NLP/P60 protein</fullName>
    </submittedName>
</protein>
<dbReference type="Pfam" id="PF00877">
    <property type="entry name" value="NLPC_P60"/>
    <property type="match status" value="1"/>
</dbReference>
<evidence type="ECO:0000256" key="1">
    <source>
        <dbReference type="ARBA" id="ARBA00007074"/>
    </source>
</evidence>
<dbReference type="GO" id="GO:0008234">
    <property type="term" value="F:cysteine-type peptidase activity"/>
    <property type="evidence" value="ECO:0007669"/>
    <property type="project" value="UniProtKB-KW"/>
</dbReference>
<dbReference type="AlphaFoldDB" id="A0LTI4"/>
<dbReference type="GO" id="GO:0006508">
    <property type="term" value="P:proteolysis"/>
    <property type="evidence" value="ECO:0007669"/>
    <property type="project" value="UniProtKB-KW"/>
</dbReference>
<feature type="coiled-coil region" evidence="5">
    <location>
        <begin position="34"/>
        <end position="82"/>
    </location>
</feature>
<keyword evidence="2" id="KW-0645">Protease</keyword>
<feature type="chain" id="PRO_5002626430" evidence="6">
    <location>
        <begin position="29"/>
        <end position="345"/>
    </location>
</feature>
<dbReference type="HOGENOM" id="CLU_034085_1_0_11"/>
<evidence type="ECO:0000313" key="8">
    <source>
        <dbReference type="EMBL" id="ABK52744.1"/>
    </source>
</evidence>
<evidence type="ECO:0000313" key="9">
    <source>
        <dbReference type="Proteomes" id="UP000008221"/>
    </source>
</evidence>
<evidence type="ECO:0000256" key="5">
    <source>
        <dbReference type="SAM" id="Coils"/>
    </source>
</evidence>